<dbReference type="PROSITE" id="PS51257">
    <property type="entry name" value="PROKAR_LIPOPROTEIN"/>
    <property type="match status" value="1"/>
</dbReference>
<keyword evidence="4" id="KW-1185">Reference proteome</keyword>
<sequence length="146" mass="14975">MRVTRPKLALTCAVAALALAGCGSGGHEGHGGHEVPPTATGSLEKLAAEVKCDPDMQTDADTIRQALCKKGGEKFVLATFSTDRGQAEWLDTAKDYGGHYLVGRKWVAVGGAETVQKLRGTLGGDLEEGTQHGGASHDGGGHGHSG</sequence>
<keyword evidence="2" id="KW-0732">Signal</keyword>
<feature type="chain" id="PRO_5047101266" description="Lipoprotein" evidence="2">
    <location>
        <begin position="21"/>
        <end position="146"/>
    </location>
</feature>
<name>A0ABU3J0S3_9ACTN</name>
<organism evidence="3 4">
    <name type="scientific">Streptomyces thermocarboxydus</name>
    <dbReference type="NCBI Taxonomy" id="59299"/>
    <lineage>
        <taxon>Bacteria</taxon>
        <taxon>Bacillati</taxon>
        <taxon>Actinomycetota</taxon>
        <taxon>Actinomycetes</taxon>
        <taxon>Kitasatosporales</taxon>
        <taxon>Streptomycetaceae</taxon>
        <taxon>Streptomyces</taxon>
    </lineage>
</organism>
<feature type="region of interest" description="Disordered" evidence="1">
    <location>
        <begin position="123"/>
        <end position="146"/>
    </location>
</feature>
<evidence type="ECO:0000256" key="1">
    <source>
        <dbReference type="SAM" id="MobiDB-lite"/>
    </source>
</evidence>
<dbReference type="Proteomes" id="UP001257895">
    <property type="component" value="Unassembled WGS sequence"/>
</dbReference>
<feature type="signal peptide" evidence="2">
    <location>
        <begin position="1"/>
        <end position="20"/>
    </location>
</feature>
<evidence type="ECO:0000313" key="3">
    <source>
        <dbReference type="EMBL" id="MDT6968623.1"/>
    </source>
</evidence>
<feature type="compositionally biased region" description="Gly residues" evidence="1">
    <location>
        <begin position="136"/>
        <end position="146"/>
    </location>
</feature>
<gene>
    <name evidence="3" type="ORF">QNO05_01945</name>
</gene>
<proteinExistence type="predicted"/>
<evidence type="ECO:0008006" key="5">
    <source>
        <dbReference type="Google" id="ProtNLM"/>
    </source>
</evidence>
<evidence type="ECO:0000313" key="4">
    <source>
        <dbReference type="Proteomes" id="UP001257895"/>
    </source>
</evidence>
<dbReference type="EMBL" id="JASKMB010000002">
    <property type="protein sequence ID" value="MDT6968623.1"/>
    <property type="molecule type" value="Genomic_DNA"/>
</dbReference>
<protein>
    <recommendedName>
        <fullName evidence="5">Lipoprotein</fullName>
    </recommendedName>
</protein>
<accession>A0ABU3J0S3</accession>
<dbReference type="RefSeq" id="WP_026243399.1">
    <property type="nucleotide sequence ID" value="NZ_BAAAGV010000159.1"/>
</dbReference>
<reference evidence="3 4" key="1">
    <citation type="submission" date="2023-05" db="EMBL/GenBank/DDBJ databases">
        <title>Streptomyces fuscus sp. nov., a brown-black pigment producing actinomyces isolated from dry sand of Sea duck farm.</title>
        <authorList>
            <person name="Xie J."/>
            <person name="Shen N."/>
        </authorList>
    </citation>
    <scope>NUCLEOTIDE SEQUENCE [LARGE SCALE GENOMIC DNA]</scope>
    <source>
        <strain evidence="3 4">CGMCC 4.1883</strain>
    </source>
</reference>
<comment type="caution">
    <text evidence="3">The sequence shown here is derived from an EMBL/GenBank/DDBJ whole genome shotgun (WGS) entry which is preliminary data.</text>
</comment>
<evidence type="ECO:0000256" key="2">
    <source>
        <dbReference type="SAM" id="SignalP"/>
    </source>
</evidence>